<dbReference type="PROSITE" id="PS51746">
    <property type="entry name" value="PPM_2"/>
    <property type="match status" value="1"/>
</dbReference>
<dbReference type="SUPFAM" id="SSF81606">
    <property type="entry name" value="PP2C-like"/>
    <property type="match status" value="2"/>
</dbReference>
<dbReference type="SMART" id="SM00332">
    <property type="entry name" value="PP2Cc"/>
    <property type="match status" value="1"/>
</dbReference>
<feature type="region of interest" description="Disordered" evidence="1">
    <location>
        <begin position="489"/>
        <end position="510"/>
    </location>
</feature>
<dbReference type="InterPro" id="IPR036457">
    <property type="entry name" value="PPM-type-like_dom_sf"/>
</dbReference>
<gene>
    <name evidence="3" type="ORF">Agub_g1330</name>
</gene>
<dbReference type="InterPro" id="IPR015655">
    <property type="entry name" value="PP2C"/>
</dbReference>
<dbReference type="Proteomes" id="UP001054857">
    <property type="component" value="Unassembled WGS sequence"/>
</dbReference>
<dbReference type="CDD" id="cd00143">
    <property type="entry name" value="PP2Cc"/>
    <property type="match status" value="1"/>
</dbReference>
<dbReference type="PANTHER" id="PTHR47992">
    <property type="entry name" value="PROTEIN PHOSPHATASE"/>
    <property type="match status" value="1"/>
</dbReference>
<keyword evidence="4" id="KW-1185">Reference proteome</keyword>
<feature type="domain" description="PPM-type phosphatase" evidence="2">
    <location>
        <begin position="100"/>
        <end position="713"/>
    </location>
</feature>
<dbReference type="InterPro" id="IPR001932">
    <property type="entry name" value="PPM-type_phosphatase-like_dom"/>
</dbReference>
<organism evidence="3 4">
    <name type="scientific">Astrephomene gubernaculifera</name>
    <dbReference type="NCBI Taxonomy" id="47775"/>
    <lineage>
        <taxon>Eukaryota</taxon>
        <taxon>Viridiplantae</taxon>
        <taxon>Chlorophyta</taxon>
        <taxon>core chlorophytes</taxon>
        <taxon>Chlorophyceae</taxon>
        <taxon>CS clade</taxon>
        <taxon>Chlamydomonadales</taxon>
        <taxon>Astrephomenaceae</taxon>
        <taxon>Astrephomene</taxon>
    </lineage>
</organism>
<feature type="compositionally biased region" description="Low complexity" evidence="1">
    <location>
        <begin position="532"/>
        <end position="543"/>
    </location>
</feature>
<dbReference type="Gene3D" id="3.60.40.10">
    <property type="entry name" value="PPM-type phosphatase domain"/>
    <property type="match status" value="2"/>
</dbReference>
<feature type="region of interest" description="Disordered" evidence="1">
    <location>
        <begin position="526"/>
        <end position="557"/>
    </location>
</feature>
<evidence type="ECO:0000259" key="2">
    <source>
        <dbReference type="PROSITE" id="PS51746"/>
    </source>
</evidence>
<dbReference type="GO" id="GO:0004722">
    <property type="term" value="F:protein serine/threonine phosphatase activity"/>
    <property type="evidence" value="ECO:0007669"/>
    <property type="project" value="InterPro"/>
</dbReference>
<comment type="caution">
    <text evidence="3">The sequence shown here is derived from an EMBL/GenBank/DDBJ whole genome shotgun (WGS) entry which is preliminary data.</text>
</comment>
<name>A0AAD3DHW8_9CHLO</name>
<evidence type="ECO:0000313" key="3">
    <source>
        <dbReference type="EMBL" id="GFR40722.1"/>
    </source>
</evidence>
<protein>
    <recommendedName>
        <fullName evidence="2">PPM-type phosphatase domain-containing protein</fullName>
    </recommendedName>
</protein>
<accession>A0AAD3DHW8</accession>
<sequence>MVISEASTVGGHCGGPTWASVASPCPVRQAPLPFEDVELLCQQKEWATTRAQQQLLWDTLQSLKEKAARAFHSSAAQVNDDPFRETFSDGGLYGVNCNYGVGFHGIQGRQPKCEDYVLHLALGPDLFAPFDDCNRACLACVLDGHGGTGAVQYVAERFPSYLLADLPRLRSHPAAAMRSALHRIDEELTALGHNSGTTVNALLLVNNRITVVNTGDCRCILYDWVEERAVQVTQDHNLLSSRERERVLGEGAEISGCGGYVVLPCPMDGAKLLGVTKALGHASVKALQRSYTMTSLAGIQEQLDRQQEQQQHPHEAGGLPQQHSLPRLQQQRSHPHADPMRPSLLDCLGSGGGGMMGSGLGGLGGSFRAGYAGGAESRFKTTSAPGLASCFFASSSGTGSGMGGCCERAGSNGAVLLAATVTAATDTGMAPAADADIELAAVDAISCGVASGSGMSGVSEDCSALAPAGPEDVDADMCDRMCCSSGAGAQQQQQEHQRQQHPGKSQFAGLAGTAASSVAATGAAGEELCRASPSPSSIPRFSSNGATTLKDRTLSSSSSLPYHISNGNNNTSFASPGGAVAAAVAASLCPAASDKLPLNEPLNGGMGMGGAGGFPGGDLPIRSASLASVSTLGGGFQLTCEPDDFEFTVEDDRHMVLLGCDGVFDRMNNSEACKTALRQLTNNNSCADAAREVTHRACRLGSVDNITALVLRFGRRPIVRRQSFSVLSLRRSSSNASADLAASGAGCAPQVPSPSPGASPVPAGVLGGAGLVRHL</sequence>
<reference evidence="3 4" key="1">
    <citation type="journal article" date="2021" name="Sci. Rep.">
        <title>Genome sequencing of the multicellular alga Astrephomene provides insights into convergent evolution of germ-soma differentiation.</title>
        <authorList>
            <person name="Yamashita S."/>
            <person name="Yamamoto K."/>
            <person name="Matsuzaki R."/>
            <person name="Suzuki S."/>
            <person name="Yamaguchi H."/>
            <person name="Hirooka S."/>
            <person name="Minakuchi Y."/>
            <person name="Miyagishima S."/>
            <person name="Kawachi M."/>
            <person name="Toyoda A."/>
            <person name="Nozaki H."/>
        </authorList>
    </citation>
    <scope>NUCLEOTIDE SEQUENCE [LARGE SCALE GENOMIC DNA]</scope>
    <source>
        <strain evidence="3 4">NIES-4017</strain>
    </source>
</reference>
<feature type="region of interest" description="Disordered" evidence="1">
    <location>
        <begin position="302"/>
        <end position="321"/>
    </location>
</feature>
<feature type="compositionally biased region" description="Basic and acidic residues" evidence="1">
    <location>
        <begin position="302"/>
        <end position="315"/>
    </location>
</feature>
<evidence type="ECO:0000256" key="1">
    <source>
        <dbReference type="SAM" id="MobiDB-lite"/>
    </source>
</evidence>
<proteinExistence type="predicted"/>
<feature type="region of interest" description="Disordered" evidence="1">
    <location>
        <begin position="743"/>
        <end position="762"/>
    </location>
</feature>
<dbReference type="Pfam" id="PF00481">
    <property type="entry name" value="PP2C"/>
    <property type="match status" value="2"/>
</dbReference>
<dbReference type="EMBL" id="BMAR01000001">
    <property type="protein sequence ID" value="GFR40722.1"/>
    <property type="molecule type" value="Genomic_DNA"/>
</dbReference>
<evidence type="ECO:0000313" key="4">
    <source>
        <dbReference type="Proteomes" id="UP001054857"/>
    </source>
</evidence>
<dbReference type="AlphaFoldDB" id="A0AAD3DHW8"/>